<dbReference type="EMBL" id="CP046056">
    <property type="protein sequence ID" value="QQD25173.1"/>
    <property type="molecule type" value="Genomic_DNA"/>
</dbReference>
<dbReference type="Pfam" id="PF13439">
    <property type="entry name" value="Glyco_transf_4"/>
    <property type="match status" value="1"/>
</dbReference>
<dbReference type="Gene3D" id="3.40.50.2000">
    <property type="entry name" value="Glycogen Phosphorylase B"/>
    <property type="match status" value="2"/>
</dbReference>
<accession>A0A9X7UYA3</accession>
<dbReference type="InterPro" id="IPR028098">
    <property type="entry name" value="Glyco_trans_4-like_N"/>
</dbReference>
<keyword evidence="4" id="KW-1185">Reference proteome</keyword>
<dbReference type="PANTHER" id="PTHR12526">
    <property type="entry name" value="GLYCOSYLTRANSFERASE"/>
    <property type="match status" value="1"/>
</dbReference>
<evidence type="ECO:0000259" key="2">
    <source>
        <dbReference type="Pfam" id="PF13439"/>
    </source>
</evidence>
<feature type="domain" description="Glycosyltransferase subfamily 4-like N-terminal" evidence="2">
    <location>
        <begin position="15"/>
        <end position="174"/>
    </location>
</feature>
<gene>
    <name evidence="3" type="ORF">GJQ55_12150</name>
</gene>
<dbReference type="CDD" id="cd03820">
    <property type="entry name" value="GT4_AmsD-like"/>
    <property type="match status" value="1"/>
</dbReference>
<protein>
    <submittedName>
        <fullName evidence="3">Glycosyltransferase</fullName>
    </submittedName>
</protein>
<feature type="domain" description="Glycosyl transferase family 1" evidence="1">
    <location>
        <begin position="178"/>
        <end position="328"/>
    </location>
</feature>
<evidence type="ECO:0000313" key="3">
    <source>
        <dbReference type="EMBL" id="QQD25173.1"/>
    </source>
</evidence>
<name>A0A9X7UYA3_9GAMM</name>
<evidence type="ECO:0000259" key="1">
    <source>
        <dbReference type="Pfam" id="PF00534"/>
    </source>
</evidence>
<reference evidence="3 4" key="1">
    <citation type="submission" date="2019-11" db="EMBL/GenBank/DDBJ databases">
        <title>Venatorbacter sp. nov. a predator of Campylobacter and other Gram-negative bacteria.</title>
        <authorList>
            <person name="Saeedi A."/>
            <person name="Cummings N.J."/>
            <person name="Connerton I.F."/>
            <person name="Connerton P.L."/>
        </authorList>
    </citation>
    <scope>NUCLEOTIDE SEQUENCE [LARGE SCALE GENOMIC DNA]</scope>
    <source>
        <strain evidence="3">XL5</strain>
    </source>
</reference>
<dbReference type="SUPFAM" id="SSF53756">
    <property type="entry name" value="UDP-Glycosyltransferase/glycogen phosphorylase"/>
    <property type="match status" value="1"/>
</dbReference>
<dbReference type="GO" id="GO:0016757">
    <property type="term" value="F:glycosyltransferase activity"/>
    <property type="evidence" value="ECO:0007669"/>
    <property type="project" value="InterPro"/>
</dbReference>
<evidence type="ECO:0000313" key="4">
    <source>
        <dbReference type="Proteomes" id="UP000596074"/>
    </source>
</evidence>
<dbReference type="PANTHER" id="PTHR12526:SF630">
    <property type="entry name" value="GLYCOSYLTRANSFERASE"/>
    <property type="match status" value="1"/>
</dbReference>
<dbReference type="KEGG" id="vcw:GJQ55_12150"/>
<organism evidence="3 4">
    <name type="scientific">Venatoribacter cucullus</name>
    <dbReference type="NCBI Taxonomy" id="2661630"/>
    <lineage>
        <taxon>Bacteria</taxon>
        <taxon>Pseudomonadati</taxon>
        <taxon>Pseudomonadota</taxon>
        <taxon>Gammaproteobacteria</taxon>
        <taxon>Oceanospirillales</taxon>
        <taxon>Oceanospirillaceae</taxon>
        <taxon>Venatoribacter</taxon>
    </lineage>
</organism>
<dbReference type="RefSeq" id="WP_228345240.1">
    <property type="nucleotide sequence ID" value="NZ_CP046056.1"/>
</dbReference>
<sequence>MKKILFCITNLNSTGGTECVSSIIASKFASLGFDVTFLSLVQGDHPYFKLDEKVKVISLFPLKKRVSFTRHFLTVAWKLRRIVRNGEFETLVVVDTTLFRYVATACMGLNVKKIAWEHFNFNSRSSTKRRGLGRKLAAKYSDVVVTLTHTDADYWRKGLKEINSSIFPIPNPVEKKLVQSKPSKKNKTVLSVGRLEDQKGFDLLLKAWKLVCNVNNDWVLKIVGSGSQENILKKYVEDNQLNKRVVFEPATKTIDDHYSSASIYCLSSRYEGFPMVLLEAQQFGLPVVAFDCPTGPSEMISNGQNGLLIEPDNVFELSKGILHLIHMDDYDYSEMSISA</sequence>
<dbReference type="AlphaFoldDB" id="A0A9X7UYA3"/>
<dbReference type="GO" id="GO:1901135">
    <property type="term" value="P:carbohydrate derivative metabolic process"/>
    <property type="evidence" value="ECO:0007669"/>
    <property type="project" value="UniProtKB-ARBA"/>
</dbReference>
<dbReference type="Pfam" id="PF00534">
    <property type="entry name" value="Glycos_transf_1"/>
    <property type="match status" value="1"/>
</dbReference>
<dbReference type="Proteomes" id="UP000596074">
    <property type="component" value="Chromosome"/>
</dbReference>
<proteinExistence type="predicted"/>
<dbReference type="InterPro" id="IPR001296">
    <property type="entry name" value="Glyco_trans_1"/>
</dbReference>